<keyword evidence="2" id="KW-0645">Protease</keyword>
<gene>
    <name evidence="5" type="ORF">D174_19440</name>
</gene>
<name>V5XF25_MYCNE</name>
<dbReference type="MEROPS" id="S78.001"/>
<accession>V5XF25</accession>
<reference evidence="5 6" key="1">
    <citation type="journal article" date="2014" name="Genome Announc.">
        <title>Complete Genome Sequence of Sterol-Transforming Mycobacterium neoaurum Strain VKM Ac-1815D.</title>
        <authorList>
            <person name="Shtratnikova V.Y."/>
            <person name="Bragin E.Y."/>
            <person name="Dovbnya D.V."/>
            <person name="Pekov Y.A."/>
            <person name="Schelkunov M.I."/>
            <person name="Strizhov N."/>
            <person name="Ivashina T.V."/>
            <person name="Ashapkin V.V."/>
            <person name="Donova M.V."/>
        </authorList>
    </citation>
    <scope>NUCLEOTIDE SEQUENCE [LARGE SCALE GENOMIC DNA]</scope>
    <source>
        <strain evidence="5 6">VKM Ac-1815D</strain>
    </source>
</reference>
<feature type="domain" description="Prohead serine protease" evidence="4">
    <location>
        <begin position="24"/>
        <end position="195"/>
    </location>
</feature>
<keyword evidence="1" id="KW-1188">Viral release from host cell</keyword>
<dbReference type="GO" id="GO:0006508">
    <property type="term" value="P:proteolysis"/>
    <property type="evidence" value="ECO:0007669"/>
    <property type="project" value="UniProtKB-KW"/>
</dbReference>
<evidence type="ECO:0000313" key="6">
    <source>
        <dbReference type="Proteomes" id="UP000018763"/>
    </source>
</evidence>
<dbReference type="Pfam" id="PF04586">
    <property type="entry name" value="Peptidase_S78"/>
    <property type="match status" value="1"/>
</dbReference>
<protein>
    <recommendedName>
        <fullName evidence="4">Prohead serine protease domain-containing protein</fullName>
    </recommendedName>
</protein>
<keyword evidence="6" id="KW-1185">Reference proteome</keyword>
<dbReference type="InterPro" id="IPR054613">
    <property type="entry name" value="Peptidase_S78_dom"/>
</dbReference>
<sequence>MRNNLCRSLPFTAVRTAGDTGDADNDDGRNFQGYGAMFNTPTRIDSWEGTFDEQIAPGAFRKSLRELAPKFQFDHGRHSLFGSLPCGVITDIHEDERGLYVAARMAAAALWEPLREAIASGAVDGMSFRFSVVREEWRDTKGKLVQPEDVKRILYNGEQPERAPLLRTLKEVRMAEVGPVVWPAYSSTSATLRAHQSGSTITSSTARRRLKLLSLERN</sequence>
<dbReference type="EMBL" id="CP006936">
    <property type="protein sequence ID" value="AHC26602.1"/>
    <property type="molecule type" value="Genomic_DNA"/>
</dbReference>
<evidence type="ECO:0000259" key="4">
    <source>
        <dbReference type="Pfam" id="PF04586"/>
    </source>
</evidence>
<proteinExistence type="predicted"/>
<evidence type="ECO:0000256" key="2">
    <source>
        <dbReference type="ARBA" id="ARBA00022670"/>
    </source>
</evidence>
<evidence type="ECO:0000256" key="1">
    <source>
        <dbReference type="ARBA" id="ARBA00022612"/>
    </source>
</evidence>
<evidence type="ECO:0000313" key="5">
    <source>
        <dbReference type="EMBL" id="AHC26602.1"/>
    </source>
</evidence>
<dbReference type="AlphaFoldDB" id="V5XF25"/>
<evidence type="ECO:0000256" key="3">
    <source>
        <dbReference type="ARBA" id="ARBA00022801"/>
    </source>
</evidence>
<organism evidence="5 6">
    <name type="scientific">Mycolicibacterium neoaurum VKM Ac-1815D</name>
    <dbReference type="NCBI Taxonomy" id="700508"/>
    <lineage>
        <taxon>Bacteria</taxon>
        <taxon>Bacillati</taxon>
        <taxon>Actinomycetota</taxon>
        <taxon>Actinomycetes</taxon>
        <taxon>Mycobacteriales</taxon>
        <taxon>Mycobacteriaceae</taxon>
        <taxon>Mycolicibacterium</taxon>
    </lineage>
</organism>
<keyword evidence="3" id="KW-0378">Hydrolase</keyword>
<dbReference type="GO" id="GO:0008233">
    <property type="term" value="F:peptidase activity"/>
    <property type="evidence" value="ECO:0007669"/>
    <property type="project" value="UniProtKB-KW"/>
</dbReference>
<dbReference type="Proteomes" id="UP000018763">
    <property type="component" value="Chromosome"/>
</dbReference>